<organism evidence="1 2">
    <name type="scientific">Diphasiastrum complanatum</name>
    <name type="common">Issler's clubmoss</name>
    <name type="synonym">Lycopodium complanatum</name>
    <dbReference type="NCBI Taxonomy" id="34168"/>
    <lineage>
        <taxon>Eukaryota</taxon>
        <taxon>Viridiplantae</taxon>
        <taxon>Streptophyta</taxon>
        <taxon>Embryophyta</taxon>
        <taxon>Tracheophyta</taxon>
        <taxon>Lycopodiopsida</taxon>
        <taxon>Lycopodiales</taxon>
        <taxon>Lycopodiaceae</taxon>
        <taxon>Lycopodioideae</taxon>
        <taxon>Diphasiastrum</taxon>
    </lineage>
</organism>
<dbReference type="EMBL" id="CM055108">
    <property type="protein sequence ID" value="KAJ7526234.1"/>
    <property type="molecule type" value="Genomic_DNA"/>
</dbReference>
<keyword evidence="2" id="KW-1185">Reference proteome</keyword>
<gene>
    <name evidence="1" type="ORF">O6H91_17G089200</name>
</gene>
<protein>
    <submittedName>
        <fullName evidence="1">Uncharacterized protein</fullName>
    </submittedName>
</protein>
<evidence type="ECO:0000313" key="1">
    <source>
        <dbReference type="EMBL" id="KAJ7526234.1"/>
    </source>
</evidence>
<sequence>MRVVSWNVNGLLNTLKDAAHRYSSASHYFAQVLQADIVCFQEAKIQEEKLEKWMAFVHGYDSFWAFSKIKKGYSGVVTYVKEDISPLDARADWFGDEDTAEELRKEGRLMYTDHGNFVLLNVYVPNAGDRQEGRPRLSFKLNFLEALEHLCDKIVNSGKHIVVVGDFNIAHKQKDVHKRWNLEDMYSPRERAWIDRFLTKYVDLFRHFHPDLQDVFSVWDMKTSARAHNEGQRIDYALCDPEFLPQVEDVEIKKMIPKQWSDHAAIVVTLLDQPLLPRHPAPAISSRNMRQFQDDLRQKKLTTLLSGRPSKDFCTDQTCGQNKGNEPGISSISNQEQSPANPSNVVGSGNAGMKHKISREIADMHSRVTKQKSVKSYFRANNLDEQL</sequence>
<evidence type="ECO:0000313" key="2">
    <source>
        <dbReference type="Proteomes" id="UP001162992"/>
    </source>
</evidence>
<dbReference type="Proteomes" id="UP001162992">
    <property type="component" value="Chromosome 17"/>
</dbReference>
<comment type="caution">
    <text evidence="1">The sequence shown here is derived from an EMBL/GenBank/DDBJ whole genome shotgun (WGS) entry which is preliminary data.</text>
</comment>
<proteinExistence type="predicted"/>
<accession>A0ACC2B8X1</accession>
<reference evidence="2" key="1">
    <citation type="journal article" date="2024" name="Proc. Natl. Acad. Sci. U.S.A.">
        <title>Extraordinary preservation of gene collinearity over three hundred million years revealed in homosporous lycophytes.</title>
        <authorList>
            <person name="Li C."/>
            <person name="Wickell D."/>
            <person name="Kuo L.Y."/>
            <person name="Chen X."/>
            <person name="Nie B."/>
            <person name="Liao X."/>
            <person name="Peng D."/>
            <person name="Ji J."/>
            <person name="Jenkins J."/>
            <person name="Williams M."/>
            <person name="Shu S."/>
            <person name="Plott C."/>
            <person name="Barry K."/>
            <person name="Rajasekar S."/>
            <person name="Grimwood J."/>
            <person name="Han X."/>
            <person name="Sun S."/>
            <person name="Hou Z."/>
            <person name="He W."/>
            <person name="Dai G."/>
            <person name="Sun C."/>
            <person name="Schmutz J."/>
            <person name="Leebens-Mack J.H."/>
            <person name="Li F.W."/>
            <person name="Wang L."/>
        </authorList>
    </citation>
    <scope>NUCLEOTIDE SEQUENCE [LARGE SCALE GENOMIC DNA]</scope>
    <source>
        <strain evidence="2">cv. PW_Plant_1</strain>
    </source>
</reference>
<name>A0ACC2B8X1_DIPCM</name>